<dbReference type="InterPro" id="IPR041714">
    <property type="entry name" value="VKOR_Actinobacteria"/>
</dbReference>
<evidence type="ECO:0000256" key="10">
    <source>
        <dbReference type="SAM" id="MobiDB-lite"/>
    </source>
</evidence>
<keyword evidence="4" id="KW-0874">Quinone</keyword>
<dbReference type="RefSeq" id="WP_100350046.1">
    <property type="nucleotide sequence ID" value="NZ_PGTZ01000008.1"/>
</dbReference>
<dbReference type="SMART" id="SM00756">
    <property type="entry name" value="VKc"/>
    <property type="match status" value="1"/>
</dbReference>
<keyword evidence="8" id="KW-1015">Disulfide bond</keyword>
<feature type="transmembrane region" description="Helical" evidence="11">
    <location>
        <begin position="112"/>
        <end position="132"/>
    </location>
</feature>
<feature type="transmembrane region" description="Helical" evidence="11">
    <location>
        <begin position="167"/>
        <end position="190"/>
    </location>
</feature>
<evidence type="ECO:0000256" key="3">
    <source>
        <dbReference type="ARBA" id="ARBA00022692"/>
    </source>
</evidence>
<keyword evidence="6" id="KW-0560">Oxidoreductase</keyword>
<gene>
    <name evidence="13" type="ORF">CLV34_1900</name>
</gene>
<evidence type="ECO:0000256" key="4">
    <source>
        <dbReference type="ARBA" id="ARBA00022719"/>
    </source>
</evidence>
<dbReference type="OrthoDB" id="9783799at2"/>
<dbReference type="Gene3D" id="1.20.1440.130">
    <property type="entry name" value="VKOR domain"/>
    <property type="match status" value="1"/>
</dbReference>
<dbReference type="AlphaFoldDB" id="A0A2M8WQX2"/>
<keyword evidence="9" id="KW-0676">Redox-active center</keyword>
<organism evidence="13 14">
    <name type="scientific">Luteimicrobium subarcticum</name>
    <dbReference type="NCBI Taxonomy" id="620910"/>
    <lineage>
        <taxon>Bacteria</taxon>
        <taxon>Bacillati</taxon>
        <taxon>Actinomycetota</taxon>
        <taxon>Actinomycetes</taxon>
        <taxon>Micrococcales</taxon>
        <taxon>Luteimicrobium</taxon>
    </lineage>
</organism>
<comment type="subcellular location">
    <subcellularLocation>
        <location evidence="1">Membrane</location>
        <topology evidence="1">Multi-pass membrane protein</topology>
    </subcellularLocation>
</comment>
<keyword evidence="3 11" id="KW-0812">Transmembrane</keyword>
<evidence type="ECO:0000256" key="5">
    <source>
        <dbReference type="ARBA" id="ARBA00022989"/>
    </source>
</evidence>
<evidence type="ECO:0000256" key="11">
    <source>
        <dbReference type="SAM" id="Phobius"/>
    </source>
</evidence>
<dbReference type="InterPro" id="IPR012932">
    <property type="entry name" value="VKOR"/>
</dbReference>
<keyword evidence="7 11" id="KW-0472">Membrane</keyword>
<dbReference type="InterPro" id="IPR038354">
    <property type="entry name" value="VKOR_sf"/>
</dbReference>
<evidence type="ECO:0000256" key="9">
    <source>
        <dbReference type="ARBA" id="ARBA00023284"/>
    </source>
</evidence>
<feature type="compositionally biased region" description="Basic and acidic residues" evidence="10">
    <location>
        <begin position="25"/>
        <end position="36"/>
    </location>
</feature>
<feature type="compositionally biased region" description="Polar residues" evidence="10">
    <location>
        <begin position="1"/>
        <end position="10"/>
    </location>
</feature>
<protein>
    <submittedName>
        <fullName evidence="13">Putative membrane protein</fullName>
    </submittedName>
</protein>
<dbReference type="Pfam" id="PF07884">
    <property type="entry name" value="VKOR"/>
    <property type="match status" value="1"/>
</dbReference>
<accession>A0A2M8WQX2</accession>
<keyword evidence="14" id="KW-1185">Reference proteome</keyword>
<name>A0A2M8WQX2_9MICO</name>
<evidence type="ECO:0000259" key="12">
    <source>
        <dbReference type="SMART" id="SM00756"/>
    </source>
</evidence>
<evidence type="ECO:0000256" key="2">
    <source>
        <dbReference type="ARBA" id="ARBA00006214"/>
    </source>
</evidence>
<evidence type="ECO:0000256" key="1">
    <source>
        <dbReference type="ARBA" id="ARBA00004141"/>
    </source>
</evidence>
<feature type="transmembrane region" description="Helical" evidence="11">
    <location>
        <begin position="51"/>
        <end position="71"/>
    </location>
</feature>
<reference evidence="13 14" key="1">
    <citation type="submission" date="2017-11" db="EMBL/GenBank/DDBJ databases">
        <title>Genomic Encyclopedia of Archaeal and Bacterial Type Strains, Phase II (KMG-II): From Individual Species to Whole Genera.</title>
        <authorList>
            <person name="Goeker M."/>
        </authorList>
    </citation>
    <scope>NUCLEOTIDE SEQUENCE [LARGE SCALE GENOMIC DNA]</scope>
    <source>
        <strain evidence="13 14">DSM 22413</strain>
    </source>
</reference>
<evidence type="ECO:0000256" key="7">
    <source>
        <dbReference type="ARBA" id="ARBA00023136"/>
    </source>
</evidence>
<comment type="caution">
    <text evidence="13">The sequence shown here is derived from an EMBL/GenBank/DDBJ whole genome shotgun (WGS) entry which is preliminary data.</text>
</comment>
<proteinExistence type="inferred from homology"/>
<dbReference type="GO" id="GO:0016020">
    <property type="term" value="C:membrane"/>
    <property type="evidence" value="ECO:0007669"/>
    <property type="project" value="UniProtKB-SubCell"/>
</dbReference>
<keyword evidence="5 11" id="KW-1133">Transmembrane helix</keyword>
<evidence type="ECO:0000313" key="13">
    <source>
        <dbReference type="EMBL" id="PJI93331.1"/>
    </source>
</evidence>
<comment type="similarity">
    <text evidence="2">Belongs to the VKOR family.</text>
</comment>
<feature type="region of interest" description="Disordered" evidence="10">
    <location>
        <begin position="1"/>
        <end position="36"/>
    </location>
</feature>
<dbReference type="GO" id="GO:0048038">
    <property type="term" value="F:quinone binding"/>
    <property type="evidence" value="ECO:0007669"/>
    <property type="project" value="UniProtKB-KW"/>
</dbReference>
<evidence type="ECO:0000256" key="8">
    <source>
        <dbReference type="ARBA" id="ARBA00023157"/>
    </source>
</evidence>
<dbReference type="EMBL" id="PGTZ01000008">
    <property type="protein sequence ID" value="PJI93331.1"/>
    <property type="molecule type" value="Genomic_DNA"/>
</dbReference>
<sequence length="237" mass="25626">MSELSGSVSGSAPDADDVDTDEPDHDALDLDGTDRDGTDDGILNPLKDRTLAALLAVLGAVAFVAAFILTVEDWKLTADPSYVPPCGNSIFISCAASMQSWQGKLFGFPNPFIGVAAFAVVTTVGVSMLAGFRAPRWYRAALLAGTTLGIAMVCFLVWTILYRIGRLCPYCMVVWACMIPLFWYQVAHAAQTRLLPLPAKARAFVVRNRLIIVVVTYVALLAWIVAVLHQTIADVYL</sequence>
<evidence type="ECO:0000313" key="14">
    <source>
        <dbReference type="Proteomes" id="UP000231586"/>
    </source>
</evidence>
<dbReference type="Proteomes" id="UP000231586">
    <property type="component" value="Unassembled WGS sequence"/>
</dbReference>
<dbReference type="CDD" id="cd12922">
    <property type="entry name" value="VKOR_5"/>
    <property type="match status" value="1"/>
</dbReference>
<dbReference type="GO" id="GO:0016491">
    <property type="term" value="F:oxidoreductase activity"/>
    <property type="evidence" value="ECO:0007669"/>
    <property type="project" value="UniProtKB-KW"/>
</dbReference>
<feature type="transmembrane region" description="Helical" evidence="11">
    <location>
        <begin position="210"/>
        <end position="232"/>
    </location>
</feature>
<feature type="transmembrane region" description="Helical" evidence="11">
    <location>
        <begin position="141"/>
        <end position="161"/>
    </location>
</feature>
<feature type="compositionally biased region" description="Acidic residues" evidence="10">
    <location>
        <begin position="14"/>
        <end position="24"/>
    </location>
</feature>
<feature type="domain" description="Vitamin K epoxide reductase" evidence="12">
    <location>
        <begin position="48"/>
        <end position="189"/>
    </location>
</feature>
<evidence type="ECO:0000256" key="6">
    <source>
        <dbReference type="ARBA" id="ARBA00023002"/>
    </source>
</evidence>